<dbReference type="InterPro" id="IPR027417">
    <property type="entry name" value="P-loop_NTPase"/>
</dbReference>
<dbReference type="Pfam" id="PF13086">
    <property type="entry name" value="AAA_11"/>
    <property type="match status" value="1"/>
</dbReference>
<dbReference type="PANTHER" id="PTHR10887:SF522">
    <property type="entry name" value="P-LOOP CONTAINING NUCLEOSIDE TRIPHOSPHATE HYDROLASES SUPERFAMILY PROTEIN"/>
    <property type="match status" value="1"/>
</dbReference>
<comment type="caution">
    <text evidence="3">The sequence shown here is derived from an EMBL/GenBank/DDBJ whole genome shotgun (WGS) entry which is preliminary data.</text>
</comment>
<accession>A0AA88RA90</accession>
<dbReference type="InterPro" id="IPR041677">
    <property type="entry name" value="DNA2/NAM7_AAA_11"/>
</dbReference>
<proteinExistence type="predicted"/>
<keyword evidence="4" id="KW-1185">Reference proteome</keyword>
<evidence type="ECO:0000313" key="3">
    <source>
        <dbReference type="EMBL" id="KAK2981444.1"/>
    </source>
</evidence>
<dbReference type="InterPro" id="IPR041679">
    <property type="entry name" value="DNA2/NAM7-like_C"/>
</dbReference>
<name>A0AA88RA90_9ASTE</name>
<dbReference type="SUPFAM" id="SSF52540">
    <property type="entry name" value="P-loop containing nucleoside triphosphate hydrolases"/>
    <property type="match status" value="1"/>
</dbReference>
<reference evidence="3" key="1">
    <citation type="submission" date="2022-12" db="EMBL/GenBank/DDBJ databases">
        <title>Draft genome assemblies for two species of Escallonia (Escalloniales).</title>
        <authorList>
            <person name="Chanderbali A."/>
            <person name="Dervinis C."/>
            <person name="Anghel I."/>
            <person name="Soltis D."/>
            <person name="Soltis P."/>
            <person name="Zapata F."/>
        </authorList>
    </citation>
    <scope>NUCLEOTIDE SEQUENCE</scope>
    <source>
        <strain evidence="3">UCBG92.1500</strain>
        <tissue evidence="3">Leaf</tissue>
    </source>
</reference>
<dbReference type="Pfam" id="PF13087">
    <property type="entry name" value="AAA_12"/>
    <property type="match status" value="1"/>
</dbReference>
<dbReference type="Proteomes" id="UP001187471">
    <property type="component" value="Unassembled WGS sequence"/>
</dbReference>
<dbReference type="AlphaFoldDB" id="A0AA88RA90"/>
<sequence>MTCKLALLRYFTNPEGECSASLISGGETLSVPKIYGYSKVQRFYLKNACLVFCTASSSVKLRKKGMTPLDLLMIDEAAQLRECESDIPLQLSGLRHAVLIGDERQLLAMVQSKICEKARFDMSLFECLVLLGHERHLLNVQYRMHPSISLFPNKEFYDQKISDGPNVKEITYQRHLLKGDMYGSYSFINVSNGKEEFDNSHSSKSMVEVTVVAKIVVILFKGDR</sequence>
<gene>
    <name evidence="3" type="ORF">RJ640_001958</name>
</gene>
<feature type="domain" description="DNA2/NAM7 helicase-like C-terminal" evidence="2">
    <location>
        <begin position="121"/>
        <end position="220"/>
    </location>
</feature>
<protein>
    <submittedName>
        <fullName evidence="3">Uncharacterized protein</fullName>
    </submittedName>
</protein>
<evidence type="ECO:0000259" key="1">
    <source>
        <dbReference type="Pfam" id="PF13086"/>
    </source>
</evidence>
<dbReference type="GO" id="GO:0004386">
    <property type="term" value="F:helicase activity"/>
    <property type="evidence" value="ECO:0007669"/>
    <property type="project" value="InterPro"/>
</dbReference>
<dbReference type="EMBL" id="JAVXUO010001527">
    <property type="protein sequence ID" value="KAK2981444.1"/>
    <property type="molecule type" value="Genomic_DNA"/>
</dbReference>
<dbReference type="Gene3D" id="3.40.50.300">
    <property type="entry name" value="P-loop containing nucleotide triphosphate hydrolases"/>
    <property type="match status" value="2"/>
</dbReference>
<organism evidence="3 4">
    <name type="scientific">Escallonia rubra</name>
    <dbReference type="NCBI Taxonomy" id="112253"/>
    <lineage>
        <taxon>Eukaryota</taxon>
        <taxon>Viridiplantae</taxon>
        <taxon>Streptophyta</taxon>
        <taxon>Embryophyta</taxon>
        <taxon>Tracheophyta</taxon>
        <taxon>Spermatophyta</taxon>
        <taxon>Magnoliopsida</taxon>
        <taxon>eudicotyledons</taxon>
        <taxon>Gunneridae</taxon>
        <taxon>Pentapetalae</taxon>
        <taxon>asterids</taxon>
        <taxon>campanulids</taxon>
        <taxon>Escalloniales</taxon>
        <taxon>Escalloniaceae</taxon>
        <taxon>Escallonia</taxon>
    </lineage>
</organism>
<evidence type="ECO:0000259" key="2">
    <source>
        <dbReference type="Pfam" id="PF13087"/>
    </source>
</evidence>
<dbReference type="InterPro" id="IPR045055">
    <property type="entry name" value="DNA2/NAM7-like"/>
</dbReference>
<dbReference type="PANTHER" id="PTHR10887">
    <property type="entry name" value="DNA2/NAM7 HELICASE FAMILY"/>
    <property type="match status" value="1"/>
</dbReference>
<feature type="domain" description="DNA2/NAM7 helicase helicase" evidence="1">
    <location>
        <begin position="39"/>
        <end position="113"/>
    </location>
</feature>
<evidence type="ECO:0000313" key="4">
    <source>
        <dbReference type="Proteomes" id="UP001187471"/>
    </source>
</evidence>